<dbReference type="AlphaFoldDB" id="K1SIQ1"/>
<dbReference type="GO" id="GO:0005737">
    <property type="term" value="C:cytoplasm"/>
    <property type="evidence" value="ECO:0007669"/>
    <property type="project" value="TreeGrafter"/>
</dbReference>
<dbReference type="EMBL" id="AJWY01013408">
    <property type="protein sequence ID" value="EKC47196.1"/>
    <property type="molecule type" value="Genomic_DNA"/>
</dbReference>
<keyword evidence="1" id="KW-0547">Nucleotide-binding</keyword>
<evidence type="ECO:0000259" key="3">
    <source>
        <dbReference type="SMART" id="SM01086"/>
    </source>
</evidence>
<dbReference type="Gene3D" id="1.10.8.60">
    <property type="match status" value="1"/>
</dbReference>
<accession>K1SIQ1</accession>
<dbReference type="InterPro" id="IPR019489">
    <property type="entry name" value="Clp_ATPase_C"/>
</dbReference>
<dbReference type="GO" id="GO:0005524">
    <property type="term" value="F:ATP binding"/>
    <property type="evidence" value="ECO:0007669"/>
    <property type="project" value="UniProtKB-KW"/>
</dbReference>
<protein>
    <submittedName>
        <fullName evidence="4">Protein containing Clp ATPase</fullName>
    </submittedName>
</protein>
<dbReference type="GO" id="GO:0016887">
    <property type="term" value="F:ATP hydrolysis activity"/>
    <property type="evidence" value="ECO:0007669"/>
    <property type="project" value="TreeGrafter"/>
</dbReference>
<proteinExistence type="predicted"/>
<organism evidence="4">
    <name type="scientific">human gut metagenome</name>
    <dbReference type="NCBI Taxonomy" id="408170"/>
    <lineage>
        <taxon>unclassified sequences</taxon>
        <taxon>metagenomes</taxon>
        <taxon>organismal metagenomes</taxon>
    </lineage>
</organism>
<evidence type="ECO:0000256" key="1">
    <source>
        <dbReference type="ARBA" id="ARBA00022741"/>
    </source>
</evidence>
<dbReference type="PANTHER" id="PTHR11638:SF18">
    <property type="entry name" value="HEAT SHOCK PROTEIN 104"/>
    <property type="match status" value="1"/>
</dbReference>
<gene>
    <name evidence="4" type="ORF">LEA_19502</name>
</gene>
<comment type="caution">
    <text evidence="4">The sequence shown here is derived from an EMBL/GenBank/DDBJ whole genome shotgun (WGS) entry which is preliminary data.</text>
</comment>
<keyword evidence="2" id="KW-0067">ATP-binding</keyword>
<dbReference type="InterPro" id="IPR027417">
    <property type="entry name" value="P-loop_NTPase"/>
</dbReference>
<evidence type="ECO:0000313" key="4">
    <source>
        <dbReference type="EMBL" id="EKC47196.1"/>
    </source>
</evidence>
<dbReference type="SUPFAM" id="SSF52540">
    <property type="entry name" value="P-loop containing nucleoside triphosphate hydrolases"/>
    <property type="match status" value="1"/>
</dbReference>
<dbReference type="InterPro" id="IPR050130">
    <property type="entry name" value="ClpA_ClpB"/>
</dbReference>
<feature type="domain" description="Clp ATPase C-terminal" evidence="3">
    <location>
        <begin position="26"/>
        <end position="117"/>
    </location>
</feature>
<dbReference type="Pfam" id="PF10431">
    <property type="entry name" value="ClpB_D2-small"/>
    <property type="match status" value="1"/>
</dbReference>
<name>K1SIQ1_9ZZZZ</name>
<dbReference type="PANTHER" id="PTHR11638">
    <property type="entry name" value="ATP-DEPENDENT CLP PROTEASE"/>
    <property type="match status" value="1"/>
</dbReference>
<sequence>MLGALKDLFRPEFLNRIDEIVAFDSLTNEQLLQIVDLMVSDTQKVLNDRNIGLILTDEAKKYVLTKGTDLKYGARPLRRAIQRYVEDELSDMILKSELTNGKKVLVEYDKEQDKLVFNIQ</sequence>
<reference evidence="4" key="1">
    <citation type="journal article" date="2013" name="Environ. Microbiol.">
        <title>Microbiota from the distal guts of lean and obese adolescents exhibit partial functional redundancy besides clear differences in community structure.</title>
        <authorList>
            <person name="Ferrer M."/>
            <person name="Ruiz A."/>
            <person name="Lanza F."/>
            <person name="Haange S.B."/>
            <person name="Oberbach A."/>
            <person name="Till H."/>
            <person name="Bargiela R."/>
            <person name="Campoy C."/>
            <person name="Segura M.T."/>
            <person name="Richter M."/>
            <person name="von Bergen M."/>
            <person name="Seifert J."/>
            <person name="Suarez A."/>
        </authorList>
    </citation>
    <scope>NUCLEOTIDE SEQUENCE</scope>
</reference>
<dbReference type="SMART" id="SM01086">
    <property type="entry name" value="ClpB_D2-small"/>
    <property type="match status" value="1"/>
</dbReference>
<dbReference type="GO" id="GO:0034605">
    <property type="term" value="P:cellular response to heat"/>
    <property type="evidence" value="ECO:0007669"/>
    <property type="project" value="TreeGrafter"/>
</dbReference>
<evidence type="ECO:0000256" key="2">
    <source>
        <dbReference type="ARBA" id="ARBA00022840"/>
    </source>
</evidence>